<dbReference type="PANTHER" id="PTHR46455">
    <property type="entry name" value="SET AND MYND DOMAIN CONTAINING, ARTHROPOD-SPECIFIC, MEMBER 4, ISOFORM A"/>
    <property type="match status" value="1"/>
</dbReference>
<evidence type="ECO:0000313" key="1">
    <source>
        <dbReference type="EMBL" id="JAS24239.1"/>
    </source>
</evidence>
<dbReference type="Gene3D" id="2.170.270.10">
    <property type="entry name" value="SET domain"/>
    <property type="match status" value="1"/>
</dbReference>
<dbReference type="InterPro" id="IPR053010">
    <property type="entry name" value="SET_SmydA-8"/>
</dbReference>
<reference evidence="1" key="1">
    <citation type="submission" date="2015-12" db="EMBL/GenBank/DDBJ databases">
        <title>De novo transcriptome assembly of four potential Pierce s Disease insect vectors from Arizona vineyards.</title>
        <authorList>
            <person name="Tassone E.E."/>
        </authorList>
    </citation>
    <scope>NUCLEOTIDE SEQUENCE</scope>
</reference>
<protein>
    <recommendedName>
        <fullName evidence="2">SET domain-containing protein</fullName>
    </recommendedName>
</protein>
<dbReference type="PANTHER" id="PTHR46455:SF7">
    <property type="entry name" value="RE12806P"/>
    <property type="match status" value="1"/>
</dbReference>
<sequence length="492" mass="55879">MTEKFRVERNDVVGRYAIASTDLESGAEILTEIPFCVGPKSQTIPVCLGCYTFVDCSTLCSKCKWPVCSATCEEDPLHKNAECKIFSAANVPYQLGENPADVSPQYDCITPLRMLLAKEEDPDRWEKEIKIMEAHSPKRKETDFWGPEQINVVDFLRDRCKLANRYNSDLIHKACGILEVNCFEIKLLSGDFIRGLYPRTAIPSHNCVANTTHTIYPSKNYMLQLRTTVNVMEGEEIFTSYTSALLPTFLRRDNLSYSKYFDCDCARCSDPTELGTHLSSLKCTKCDNGIIISSDPLDAEAIWKCTHCEFTLRADALRRIYTVVQVEINRLNAIDSKDLVIQAAEKLLKQYKSVLHPNNAFNTTVRHTLIQLYGRAEGYTYEDLPDILLERKIELCKQLLKVTDVLKPGKNRFRGMILYELHVPIMIFARNKYQYGEIDIQTLKKEFEEVASILSEAVDALILEDPESVDGNIGQIAAGSLQELRDSLKDMK</sequence>
<dbReference type="AlphaFoldDB" id="A0A1B6DEY0"/>
<dbReference type="Gene3D" id="6.10.140.2220">
    <property type="match status" value="1"/>
</dbReference>
<gene>
    <name evidence="1" type="ORF">g.23055</name>
</gene>
<accession>A0A1B6DEY0</accession>
<dbReference type="SUPFAM" id="SSF82199">
    <property type="entry name" value="SET domain"/>
    <property type="match status" value="1"/>
</dbReference>
<dbReference type="InterPro" id="IPR046341">
    <property type="entry name" value="SET_dom_sf"/>
</dbReference>
<dbReference type="EMBL" id="GEDC01013059">
    <property type="protein sequence ID" value="JAS24239.1"/>
    <property type="molecule type" value="Transcribed_RNA"/>
</dbReference>
<evidence type="ECO:0008006" key="2">
    <source>
        <dbReference type="Google" id="ProtNLM"/>
    </source>
</evidence>
<organism evidence="1">
    <name type="scientific">Clastoptera arizonana</name>
    <name type="common">Arizona spittle bug</name>
    <dbReference type="NCBI Taxonomy" id="38151"/>
    <lineage>
        <taxon>Eukaryota</taxon>
        <taxon>Metazoa</taxon>
        <taxon>Ecdysozoa</taxon>
        <taxon>Arthropoda</taxon>
        <taxon>Hexapoda</taxon>
        <taxon>Insecta</taxon>
        <taxon>Pterygota</taxon>
        <taxon>Neoptera</taxon>
        <taxon>Paraneoptera</taxon>
        <taxon>Hemiptera</taxon>
        <taxon>Auchenorrhyncha</taxon>
        <taxon>Cercopoidea</taxon>
        <taxon>Clastopteridae</taxon>
        <taxon>Clastoptera</taxon>
    </lineage>
</organism>
<name>A0A1B6DEY0_9HEMI</name>
<proteinExistence type="predicted"/>
<dbReference type="CDD" id="cd20071">
    <property type="entry name" value="SET_SMYD"/>
    <property type="match status" value="1"/>
</dbReference>
<dbReference type="Gene3D" id="1.10.220.160">
    <property type="match status" value="1"/>
</dbReference>